<evidence type="ECO:0000313" key="2">
    <source>
        <dbReference type="Proteomes" id="UP000236291"/>
    </source>
</evidence>
<reference evidence="1 2" key="2">
    <citation type="journal article" date="2017" name="Front. Plant Sci.">
        <title>Gene Classification and Mining of Molecular Markers Useful in Red Clover (Trifolium pratense) Breeding.</title>
        <authorList>
            <person name="Istvanek J."/>
            <person name="Dluhosova J."/>
            <person name="Dluhos P."/>
            <person name="Patkova L."/>
            <person name="Nedelnik J."/>
            <person name="Repkova J."/>
        </authorList>
    </citation>
    <scope>NUCLEOTIDE SEQUENCE [LARGE SCALE GENOMIC DNA]</scope>
    <source>
        <strain evidence="2">cv. Tatra</strain>
        <tissue evidence="1">Young leaves</tissue>
    </source>
</reference>
<dbReference type="EMBL" id="ASHM01194139">
    <property type="protein sequence ID" value="PNX66483.1"/>
    <property type="molecule type" value="Genomic_DNA"/>
</dbReference>
<dbReference type="AlphaFoldDB" id="A0A2K3KJQ1"/>
<gene>
    <name evidence="1" type="ORF">L195_g063071</name>
</gene>
<dbReference type="Proteomes" id="UP000236291">
    <property type="component" value="Unassembled WGS sequence"/>
</dbReference>
<proteinExistence type="predicted"/>
<protein>
    <submittedName>
        <fullName evidence="1">Uncharacterized protein</fullName>
    </submittedName>
</protein>
<reference evidence="1 2" key="1">
    <citation type="journal article" date="2014" name="Am. J. Bot.">
        <title>Genome assembly and annotation for red clover (Trifolium pratense; Fabaceae).</title>
        <authorList>
            <person name="Istvanek J."/>
            <person name="Jaros M."/>
            <person name="Krenek A."/>
            <person name="Repkova J."/>
        </authorList>
    </citation>
    <scope>NUCLEOTIDE SEQUENCE [LARGE SCALE GENOMIC DNA]</scope>
    <source>
        <strain evidence="2">cv. Tatra</strain>
        <tissue evidence="1">Young leaves</tissue>
    </source>
</reference>
<sequence length="19" mass="1927">GRLANLSAATVLAPEDMPT</sequence>
<accession>A0A2K3KJQ1</accession>
<organism evidence="1 2">
    <name type="scientific">Trifolium pratense</name>
    <name type="common">Red clover</name>
    <dbReference type="NCBI Taxonomy" id="57577"/>
    <lineage>
        <taxon>Eukaryota</taxon>
        <taxon>Viridiplantae</taxon>
        <taxon>Streptophyta</taxon>
        <taxon>Embryophyta</taxon>
        <taxon>Tracheophyta</taxon>
        <taxon>Spermatophyta</taxon>
        <taxon>Magnoliopsida</taxon>
        <taxon>eudicotyledons</taxon>
        <taxon>Gunneridae</taxon>
        <taxon>Pentapetalae</taxon>
        <taxon>rosids</taxon>
        <taxon>fabids</taxon>
        <taxon>Fabales</taxon>
        <taxon>Fabaceae</taxon>
        <taxon>Papilionoideae</taxon>
        <taxon>50 kb inversion clade</taxon>
        <taxon>NPAAA clade</taxon>
        <taxon>Hologalegina</taxon>
        <taxon>IRL clade</taxon>
        <taxon>Trifolieae</taxon>
        <taxon>Trifolium</taxon>
    </lineage>
</organism>
<evidence type="ECO:0000313" key="1">
    <source>
        <dbReference type="EMBL" id="PNX66483.1"/>
    </source>
</evidence>
<comment type="caution">
    <text evidence="1">The sequence shown here is derived from an EMBL/GenBank/DDBJ whole genome shotgun (WGS) entry which is preliminary data.</text>
</comment>
<feature type="non-terminal residue" evidence="1">
    <location>
        <position position="1"/>
    </location>
</feature>
<name>A0A2K3KJQ1_TRIPR</name>